<dbReference type="InterPro" id="IPR013087">
    <property type="entry name" value="Znf_C2H2_type"/>
</dbReference>
<feature type="domain" description="C2H2-type" evidence="1">
    <location>
        <begin position="5"/>
        <end position="28"/>
    </location>
</feature>
<evidence type="ECO:0000259" key="1">
    <source>
        <dbReference type="PROSITE" id="PS00028"/>
    </source>
</evidence>
<proteinExistence type="predicted"/>
<keyword evidence="3" id="KW-1185">Reference proteome</keyword>
<evidence type="ECO:0000313" key="2">
    <source>
        <dbReference type="EMBL" id="KAE9390043.1"/>
    </source>
</evidence>
<accession>A0A6A4GX78</accession>
<reference evidence="2" key="1">
    <citation type="journal article" date="2019" name="Environ. Microbiol.">
        <title>Fungal ecological strategies reflected in gene transcription - a case study of two litter decomposers.</title>
        <authorList>
            <person name="Barbi F."/>
            <person name="Kohler A."/>
            <person name="Barry K."/>
            <person name="Baskaran P."/>
            <person name="Daum C."/>
            <person name="Fauchery L."/>
            <person name="Ihrmark K."/>
            <person name="Kuo A."/>
            <person name="LaButti K."/>
            <person name="Lipzen A."/>
            <person name="Morin E."/>
            <person name="Grigoriev I.V."/>
            <person name="Henrissat B."/>
            <person name="Lindahl B."/>
            <person name="Martin F."/>
        </authorList>
    </citation>
    <scope>NUCLEOTIDE SEQUENCE</scope>
    <source>
        <strain evidence="2">JB14</strain>
    </source>
</reference>
<gene>
    <name evidence="2" type="ORF">BT96DRAFT_1002653</name>
</gene>
<organism evidence="2 3">
    <name type="scientific">Gymnopus androsaceus JB14</name>
    <dbReference type="NCBI Taxonomy" id="1447944"/>
    <lineage>
        <taxon>Eukaryota</taxon>
        <taxon>Fungi</taxon>
        <taxon>Dikarya</taxon>
        <taxon>Basidiomycota</taxon>
        <taxon>Agaricomycotina</taxon>
        <taxon>Agaricomycetes</taxon>
        <taxon>Agaricomycetidae</taxon>
        <taxon>Agaricales</taxon>
        <taxon>Marasmiineae</taxon>
        <taxon>Omphalotaceae</taxon>
        <taxon>Gymnopus</taxon>
    </lineage>
</organism>
<name>A0A6A4GX78_9AGAR</name>
<evidence type="ECO:0000313" key="3">
    <source>
        <dbReference type="Proteomes" id="UP000799118"/>
    </source>
</evidence>
<dbReference type="EMBL" id="ML769672">
    <property type="protein sequence ID" value="KAE9390043.1"/>
    <property type="molecule type" value="Genomic_DNA"/>
</dbReference>
<dbReference type="Proteomes" id="UP000799118">
    <property type="component" value="Unassembled WGS sequence"/>
</dbReference>
<dbReference type="AlphaFoldDB" id="A0A6A4GX78"/>
<dbReference type="PROSITE" id="PS00028">
    <property type="entry name" value="ZINC_FINGER_C2H2_1"/>
    <property type="match status" value="1"/>
</dbReference>
<sequence length="135" mass="15320">MLLKCLHPNCDHTFASSGGHTKHWNSTHCEVTQEPEDMDNEKFTYSRHPYLTVLPTNQFSITLPENAPPPPPPIPDSSASGFKHALDMWAAQTLLAGGNTDSQLWWNAEHLYATIDNIEDINVVWQIFEMEYNNP</sequence>
<protein>
    <recommendedName>
        <fullName evidence="1">C2H2-type domain-containing protein</fullName>
    </recommendedName>
</protein>